<organism evidence="1 2">
    <name type="scientific">Trifolium medium</name>
    <dbReference type="NCBI Taxonomy" id="97028"/>
    <lineage>
        <taxon>Eukaryota</taxon>
        <taxon>Viridiplantae</taxon>
        <taxon>Streptophyta</taxon>
        <taxon>Embryophyta</taxon>
        <taxon>Tracheophyta</taxon>
        <taxon>Spermatophyta</taxon>
        <taxon>Magnoliopsida</taxon>
        <taxon>eudicotyledons</taxon>
        <taxon>Gunneridae</taxon>
        <taxon>Pentapetalae</taxon>
        <taxon>rosids</taxon>
        <taxon>fabids</taxon>
        <taxon>Fabales</taxon>
        <taxon>Fabaceae</taxon>
        <taxon>Papilionoideae</taxon>
        <taxon>50 kb inversion clade</taxon>
        <taxon>NPAAA clade</taxon>
        <taxon>Hologalegina</taxon>
        <taxon>IRL clade</taxon>
        <taxon>Trifolieae</taxon>
        <taxon>Trifolium</taxon>
    </lineage>
</organism>
<accession>A0A392SHW2</accession>
<sequence length="52" mass="5426">MKFSTSSSYMNFTGVQLQFQKTAGETSVASGGAALNMAGGEKVFDGSGKEWV</sequence>
<evidence type="ECO:0000313" key="2">
    <source>
        <dbReference type="Proteomes" id="UP000265520"/>
    </source>
</evidence>
<protein>
    <submittedName>
        <fullName evidence="1">Uncharacterized protein</fullName>
    </submittedName>
</protein>
<dbReference type="EMBL" id="LXQA010380493">
    <property type="protein sequence ID" value="MCI48027.1"/>
    <property type="molecule type" value="Genomic_DNA"/>
</dbReference>
<dbReference type="AlphaFoldDB" id="A0A392SHW2"/>
<dbReference type="Proteomes" id="UP000265520">
    <property type="component" value="Unassembled WGS sequence"/>
</dbReference>
<name>A0A392SHW2_9FABA</name>
<reference evidence="1 2" key="1">
    <citation type="journal article" date="2018" name="Front. Plant Sci.">
        <title>Red Clover (Trifolium pratense) and Zigzag Clover (T. medium) - A Picture of Genomic Similarities and Differences.</title>
        <authorList>
            <person name="Dluhosova J."/>
            <person name="Istvanek J."/>
            <person name="Nedelnik J."/>
            <person name="Repkova J."/>
        </authorList>
    </citation>
    <scope>NUCLEOTIDE SEQUENCE [LARGE SCALE GENOMIC DNA]</scope>
    <source>
        <strain evidence="2">cv. 10/8</strain>
        <tissue evidence="1">Leaf</tissue>
    </source>
</reference>
<keyword evidence="2" id="KW-1185">Reference proteome</keyword>
<comment type="caution">
    <text evidence="1">The sequence shown here is derived from an EMBL/GenBank/DDBJ whole genome shotgun (WGS) entry which is preliminary data.</text>
</comment>
<proteinExistence type="predicted"/>
<feature type="non-terminal residue" evidence="1">
    <location>
        <position position="52"/>
    </location>
</feature>
<evidence type="ECO:0000313" key="1">
    <source>
        <dbReference type="EMBL" id="MCI48027.1"/>
    </source>
</evidence>